<proteinExistence type="predicted"/>
<dbReference type="Proteomes" id="UP000828390">
    <property type="component" value="Unassembled WGS sequence"/>
</dbReference>
<accession>A0A9D4RAP2</accession>
<organism evidence="4 5">
    <name type="scientific">Dreissena polymorpha</name>
    <name type="common">Zebra mussel</name>
    <name type="synonym">Mytilus polymorpha</name>
    <dbReference type="NCBI Taxonomy" id="45954"/>
    <lineage>
        <taxon>Eukaryota</taxon>
        <taxon>Metazoa</taxon>
        <taxon>Spiralia</taxon>
        <taxon>Lophotrochozoa</taxon>
        <taxon>Mollusca</taxon>
        <taxon>Bivalvia</taxon>
        <taxon>Autobranchia</taxon>
        <taxon>Heteroconchia</taxon>
        <taxon>Euheterodonta</taxon>
        <taxon>Imparidentia</taxon>
        <taxon>Neoheterodontei</taxon>
        <taxon>Myida</taxon>
        <taxon>Dreissenoidea</taxon>
        <taxon>Dreissenidae</taxon>
        <taxon>Dreissena</taxon>
    </lineage>
</organism>
<dbReference type="InterPro" id="IPR001315">
    <property type="entry name" value="CARD"/>
</dbReference>
<dbReference type="SUPFAM" id="SSF47986">
    <property type="entry name" value="DEATH domain"/>
    <property type="match status" value="1"/>
</dbReference>
<evidence type="ECO:0000256" key="1">
    <source>
        <dbReference type="SAM" id="Coils"/>
    </source>
</evidence>
<evidence type="ECO:0000256" key="2">
    <source>
        <dbReference type="SAM" id="MobiDB-lite"/>
    </source>
</evidence>
<feature type="domain" description="CARD" evidence="3">
    <location>
        <begin position="1"/>
        <end position="52"/>
    </location>
</feature>
<dbReference type="GO" id="GO:0042981">
    <property type="term" value="P:regulation of apoptotic process"/>
    <property type="evidence" value="ECO:0007669"/>
    <property type="project" value="InterPro"/>
</dbReference>
<comment type="caution">
    <text evidence="4">The sequence shown here is derived from an EMBL/GenBank/DDBJ whole genome shotgun (WGS) entry which is preliminary data.</text>
</comment>
<dbReference type="EMBL" id="JAIWYP010000003">
    <property type="protein sequence ID" value="KAH3859787.1"/>
    <property type="molecule type" value="Genomic_DNA"/>
</dbReference>
<reference evidence="4" key="2">
    <citation type="submission" date="2020-11" db="EMBL/GenBank/DDBJ databases">
        <authorList>
            <person name="McCartney M.A."/>
            <person name="Auch B."/>
            <person name="Kono T."/>
            <person name="Mallez S."/>
            <person name="Becker A."/>
            <person name="Gohl D.M."/>
            <person name="Silverstein K.A.T."/>
            <person name="Koren S."/>
            <person name="Bechman K.B."/>
            <person name="Herman A."/>
            <person name="Abrahante J.E."/>
            <person name="Garbe J."/>
        </authorList>
    </citation>
    <scope>NUCLEOTIDE SEQUENCE</scope>
    <source>
        <strain evidence="4">Duluth1</strain>
        <tissue evidence="4">Whole animal</tissue>
    </source>
</reference>
<evidence type="ECO:0000313" key="4">
    <source>
        <dbReference type="EMBL" id="KAH3859787.1"/>
    </source>
</evidence>
<feature type="coiled-coil region" evidence="1">
    <location>
        <begin position="193"/>
        <end position="290"/>
    </location>
</feature>
<dbReference type="Gene3D" id="1.10.533.10">
    <property type="entry name" value="Death Domain, Fas"/>
    <property type="match status" value="1"/>
</dbReference>
<dbReference type="CDD" id="cd01671">
    <property type="entry name" value="CARD"/>
    <property type="match status" value="1"/>
</dbReference>
<reference evidence="4" key="1">
    <citation type="journal article" date="2019" name="bioRxiv">
        <title>The Genome of the Zebra Mussel, Dreissena polymorpha: A Resource for Invasive Species Research.</title>
        <authorList>
            <person name="McCartney M.A."/>
            <person name="Auch B."/>
            <person name="Kono T."/>
            <person name="Mallez S."/>
            <person name="Zhang Y."/>
            <person name="Obille A."/>
            <person name="Becker A."/>
            <person name="Abrahante J.E."/>
            <person name="Garbe J."/>
            <person name="Badalamenti J.P."/>
            <person name="Herman A."/>
            <person name="Mangelson H."/>
            <person name="Liachko I."/>
            <person name="Sullivan S."/>
            <person name="Sone E.D."/>
            <person name="Koren S."/>
            <person name="Silverstein K.A.T."/>
            <person name="Beckman K.B."/>
            <person name="Gohl D.M."/>
        </authorList>
    </citation>
    <scope>NUCLEOTIDE SEQUENCE</scope>
    <source>
        <strain evidence="4">Duluth1</strain>
        <tissue evidence="4">Whole animal</tissue>
    </source>
</reference>
<protein>
    <recommendedName>
        <fullName evidence="3">CARD domain-containing protein</fullName>
    </recommendedName>
</protein>
<dbReference type="PROSITE" id="PS50209">
    <property type="entry name" value="CARD"/>
    <property type="match status" value="1"/>
</dbReference>
<keyword evidence="1" id="KW-0175">Coiled coil</keyword>
<dbReference type="Pfam" id="PF00619">
    <property type="entry name" value="CARD"/>
    <property type="match status" value="1"/>
</dbReference>
<dbReference type="AlphaFoldDB" id="A0A9D4RAP2"/>
<evidence type="ECO:0000313" key="5">
    <source>
        <dbReference type="Proteomes" id="UP000828390"/>
    </source>
</evidence>
<feature type="compositionally biased region" description="Basic and acidic residues" evidence="2">
    <location>
        <begin position="416"/>
        <end position="429"/>
    </location>
</feature>
<gene>
    <name evidence="4" type="ORF">DPMN_102610</name>
</gene>
<feature type="region of interest" description="Disordered" evidence="2">
    <location>
        <begin position="397"/>
        <end position="438"/>
    </location>
</feature>
<sequence length="484" mass="55809">MSQTIKAPSTNDDKIDVFLTTLKRRGPNAFDAFIEALHPHHDFLAEILMDEYKALKSKADRRQSIGSDGLRSNRNSTTSLGSYERLNENSQQMCSHCKQTLGKDAADFFAENEETIFIQPNNLTSMSSETLIIGKWLDGLYRKLKYHIFTTNTRELSFKSPKPVTIAMVEKLIDELISMEQMCYKELAAQKSNESLLNLIKDLKISNNKLNEKVISAEQRTDRYAAQIVDLETKCRNKTAENQSMQTETEGLRSQIISLNERLMKVEEEIKRKHAELEKAQKTVETLKATLDHPTEELQREIRRLNREIFLKEFKLMKMSKSPKKQQQAKKLEAQYEIATTKEYQQVAVGYKQQKQQLPKSSQQHDLQNDLNRKSKVNLELQLPSIEENTQISLTMPKEQLSKSEGSRTTSTHFPTLREGDHFSEHQTDGIDNNVNHTTSLLTPKEKYEENRTILKFPTDNIPTPRERRSPSVMLTLSHKFASN</sequence>
<name>A0A9D4RAP2_DREPO</name>
<evidence type="ECO:0000259" key="3">
    <source>
        <dbReference type="PROSITE" id="PS50209"/>
    </source>
</evidence>
<keyword evidence="5" id="KW-1185">Reference proteome</keyword>
<dbReference type="InterPro" id="IPR011029">
    <property type="entry name" value="DEATH-like_dom_sf"/>
</dbReference>